<dbReference type="AlphaFoldDB" id="A0A5C6BHB9"/>
<feature type="domain" description="PIN-like" evidence="2">
    <location>
        <begin position="18"/>
        <end position="122"/>
    </location>
</feature>
<evidence type="ECO:0000259" key="2">
    <source>
        <dbReference type="Pfam" id="PF18475"/>
    </source>
</evidence>
<feature type="compositionally biased region" description="Polar residues" evidence="1">
    <location>
        <begin position="130"/>
        <end position="144"/>
    </location>
</feature>
<evidence type="ECO:0000313" key="4">
    <source>
        <dbReference type="Proteomes" id="UP000319908"/>
    </source>
</evidence>
<gene>
    <name evidence="3" type="ORF">Poly21_45750</name>
</gene>
<sequence>MKRPNPASDLSDRSCVLLIDLDNCPHEILDLAETSQRYDLIIAAHGSREPRVPLGVAAVLGQLVAQGRVEIWAMPPGKNAADFGITFVAGRLSSEMPRHTIFKIASKDRDLDHAVSLLRRSGFQADRIDSSQLPESPEKSQATVSSAASRLASSLCGRGANSRPKRRRTLHAVAKARAPSPEAGMLALTELEDAGAIGFAANNVPRYDDQLLNKYAALAPKKKQKTEPLALPEFAKPKSSRRHSDRIQLELFE</sequence>
<feature type="region of interest" description="Disordered" evidence="1">
    <location>
        <begin position="222"/>
        <end position="253"/>
    </location>
</feature>
<name>A0A5C6BHB9_9BACT</name>
<protein>
    <recommendedName>
        <fullName evidence="2">PIN-like domain-containing protein</fullName>
    </recommendedName>
</protein>
<dbReference type="OrthoDB" id="9791898at2"/>
<organism evidence="3 4">
    <name type="scientific">Allorhodopirellula heiligendammensis</name>
    <dbReference type="NCBI Taxonomy" id="2714739"/>
    <lineage>
        <taxon>Bacteria</taxon>
        <taxon>Pseudomonadati</taxon>
        <taxon>Planctomycetota</taxon>
        <taxon>Planctomycetia</taxon>
        <taxon>Pirellulales</taxon>
        <taxon>Pirellulaceae</taxon>
        <taxon>Allorhodopirellula</taxon>
    </lineage>
</organism>
<accession>A0A5C6BHB9</accession>
<evidence type="ECO:0000256" key="1">
    <source>
        <dbReference type="SAM" id="MobiDB-lite"/>
    </source>
</evidence>
<comment type="caution">
    <text evidence="3">The sequence shown here is derived from an EMBL/GenBank/DDBJ whole genome shotgun (WGS) entry which is preliminary data.</text>
</comment>
<dbReference type="EMBL" id="SJPU01000003">
    <property type="protein sequence ID" value="TWU10669.1"/>
    <property type="molecule type" value="Genomic_DNA"/>
</dbReference>
<reference evidence="3 4" key="1">
    <citation type="journal article" date="2020" name="Antonie Van Leeuwenhoek">
        <title>Rhodopirellula heiligendammensis sp. nov., Rhodopirellula pilleata sp. nov., and Rhodopirellula solitaria sp. nov. isolated from natural or artificial marine surfaces in Northern Germany and California, USA, and emended description of the genus Rhodopirellula.</title>
        <authorList>
            <person name="Kallscheuer N."/>
            <person name="Wiegand S."/>
            <person name="Jogler M."/>
            <person name="Boedeker C."/>
            <person name="Peeters S.H."/>
            <person name="Rast P."/>
            <person name="Heuer A."/>
            <person name="Jetten M.S.M."/>
            <person name="Rohde M."/>
            <person name="Jogler C."/>
        </authorList>
    </citation>
    <scope>NUCLEOTIDE SEQUENCE [LARGE SCALE GENOMIC DNA]</scope>
    <source>
        <strain evidence="3 4">Poly21</strain>
    </source>
</reference>
<proteinExistence type="predicted"/>
<dbReference type="InterPro" id="IPR041494">
    <property type="entry name" value="PIN7"/>
</dbReference>
<evidence type="ECO:0000313" key="3">
    <source>
        <dbReference type="EMBL" id="TWU10669.1"/>
    </source>
</evidence>
<keyword evidence="4" id="KW-1185">Reference proteome</keyword>
<dbReference type="RefSeq" id="WP_146409076.1">
    <property type="nucleotide sequence ID" value="NZ_SJPU01000003.1"/>
</dbReference>
<feature type="region of interest" description="Disordered" evidence="1">
    <location>
        <begin position="128"/>
        <end position="147"/>
    </location>
</feature>
<dbReference type="Proteomes" id="UP000319908">
    <property type="component" value="Unassembled WGS sequence"/>
</dbReference>
<dbReference type="Pfam" id="PF18475">
    <property type="entry name" value="PIN7"/>
    <property type="match status" value="1"/>
</dbReference>